<organism evidence="2 3">
    <name type="scientific">Dentiscutata erythropus</name>
    <dbReference type="NCBI Taxonomy" id="1348616"/>
    <lineage>
        <taxon>Eukaryota</taxon>
        <taxon>Fungi</taxon>
        <taxon>Fungi incertae sedis</taxon>
        <taxon>Mucoromycota</taxon>
        <taxon>Glomeromycotina</taxon>
        <taxon>Glomeromycetes</taxon>
        <taxon>Diversisporales</taxon>
        <taxon>Gigasporaceae</taxon>
        <taxon>Dentiscutata</taxon>
    </lineage>
</organism>
<comment type="caution">
    <text evidence="2">The sequence shown here is derived from an EMBL/GenBank/DDBJ whole genome shotgun (WGS) entry which is preliminary data.</text>
</comment>
<sequence>MVLETCVSFRPRRKHECRPHSTLLRIFRLDKLIIKDQPDWSCVIEEMLRKVAVKKPTLCIQMKMRMLEMSCWKTRKKSELDTNSSADAITTQASNNEQDSSNGDPYTDPSHEGDDSEHNRFISPTSCLPEDPFANENVIITNVPL</sequence>
<evidence type="ECO:0000256" key="1">
    <source>
        <dbReference type="SAM" id="MobiDB-lite"/>
    </source>
</evidence>
<feature type="compositionally biased region" description="Polar residues" evidence="1">
    <location>
        <begin position="81"/>
        <end position="104"/>
    </location>
</feature>
<dbReference type="Proteomes" id="UP000789405">
    <property type="component" value="Unassembled WGS sequence"/>
</dbReference>
<evidence type="ECO:0000313" key="2">
    <source>
        <dbReference type="EMBL" id="CAG8703763.1"/>
    </source>
</evidence>
<feature type="non-terminal residue" evidence="2">
    <location>
        <position position="1"/>
    </location>
</feature>
<dbReference type="EMBL" id="CAJVPY010009017">
    <property type="protein sequence ID" value="CAG8703763.1"/>
    <property type="molecule type" value="Genomic_DNA"/>
</dbReference>
<proteinExistence type="predicted"/>
<feature type="compositionally biased region" description="Basic and acidic residues" evidence="1">
    <location>
        <begin position="109"/>
        <end position="120"/>
    </location>
</feature>
<keyword evidence="3" id="KW-1185">Reference proteome</keyword>
<evidence type="ECO:0000313" key="3">
    <source>
        <dbReference type="Proteomes" id="UP000789405"/>
    </source>
</evidence>
<reference evidence="2" key="1">
    <citation type="submission" date="2021-06" db="EMBL/GenBank/DDBJ databases">
        <authorList>
            <person name="Kallberg Y."/>
            <person name="Tangrot J."/>
            <person name="Rosling A."/>
        </authorList>
    </citation>
    <scope>NUCLEOTIDE SEQUENCE</scope>
    <source>
        <strain evidence="2">MA453B</strain>
    </source>
</reference>
<gene>
    <name evidence="2" type="ORF">DERYTH_LOCUS13153</name>
</gene>
<dbReference type="AlphaFoldDB" id="A0A9N9HT38"/>
<dbReference type="OrthoDB" id="2370938at2759"/>
<feature type="region of interest" description="Disordered" evidence="1">
    <location>
        <begin position="78"/>
        <end position="128"/>
    </location>
</feature>
<accession>A0A9N9HT38</accession>
<protein>
    <submittedName>
        <fullName evidence="2">13368_t:CDS:1</fullName>
    </submittedName>
</protein>
<name>A0A9N9HT38_9GLOM</name>